<dbReference type="EC" id="2.5.1.21" evidence="1"/>
<dbReference type="EMBL" id="JAAGRN010000008">
    <property type="protein sequence ID" value="NDY83921.1"/>
    <property type="molecule type" value="Genomic_DNA"/>
</dbReference>
<reference evidence="1" key="1">
    <citation type="submission" date="2020-02" db="EMBL/GenBank/DDBJ databases">
        <authorList>
            <person name="Chen W.-M."/>
        </authorList>
    </citation>
    <scope>NUCLEOTIDE SEQUENCE</scope>
    <source>
        <strain evidence="1">NBD-18</strain>
    </source>
</reference>
<name>A0A6B2R0S7_9BURK</name>
<dbReference type="InterPro" id="IPR017827">
    <property type="entry name" value="HSQ_synthase_HpnC"/>
</dbReference>
<dbReference type="Pfam" id="PF00494">
    <property type="entry name" value="SQS_PSY"/>
    <property type="match status" value="1"/>
</dbReference>
<dbReference type="RefSeq" id="WP_163655611.1">
    <property type="nucleotide sequence ID" value="NZ_JAAGRN010000008.1"/>
</dbReference>
<dbReference type="NCBIfam" id="TIGR03464">
    <property type="entry name" value="HpnC"/>
    <property type="match status" value="1"/>
</dbReference>
<proteinExistence type="predicted"/>
<comment type="caution">
    <text evidence="1">The sequence shown here is derived from an EMBL/GenBank/DDBJ whole genome shotgun (WGS) entry which is preliminary data.</text>
</comment>
<dbReference type="SFLD" id="SFLDG01212">
    <property type="entry name" value="Phytoene_synthase_like"/>
    <property type="match status" value="1"/>
</dbReference>
<dbReference type="InterPro" id="IPR044843">
    <property type="entry name" value="Trans_IPPS_bact-type"/>
</dbReference>
<dbReference type="SUPFAM" id="SSF48576">
    <property type="entry name" value="Terpenoid synthases"/>
    <property type="match status" value="1"/>
</dbReference>
<dbReference type="PANTHER" id="PTHR31480">
    <property type="entry name" value="BIFUNCTIONAL LYCOPENE CYCLASE/PHYTOENE SYNTHASE"/>
    <property type="match status" value="1"/>
</dbReference>
<dbReference type="GO" id="GO:0016114">
    <property type="term" value="P:terpenoid biosynthetic process"/>
    <property type="evidence" value="ECO:0007669"/>
    <property type="project" value="UniProtKB-ARBA"/>
</dbReference>
<dbReference type="CDD" id="cd00683">
    <property type="entry name" value="Trans_IPPS_HH"/>
    <property type="match status" value="1"/>
</dbReference>
<keyword evidence="1" id="KW-0808">Transferase</keyword>
<protein>
    <submittedName>
        <fullName evidence="1">Squalene synthase HpnC</fullName>
        <ecNumber evidence="1">2.5.1.21</ecNumber>
    </submittedName>
</protein>
<dbReference type="SFLD" id="SFLDG01018">
    <property type="entry name" value="Squalene/Phytoene_Synthase_Lik"/>
    <property type="match status" value="1"/>
</dbReference>
<dbReference type="AlphaFoldDB" id="A0A6B2R0S7"/>
<dbReference type="GO" id="GO:0004311">
    <property type="term" value="F:geranylgeranyl diphosphate synthase activity"/>
    <property type="evidence" value="ECO:0007669"/>
    <property type="project" value="InterPro"/>
</dbReference>
<organism evidence="1">
    <name type="scientific">Sheuella amnicola</name>
    <dbReference type="NCBI Taxonomy" id="2707330"/>
    <lineage>
        <taxon>Bacteria</taxon>
        <taxon>Pseudomonadati</taxon>
        <taxon>Pseudomonadota</taxon>
        <taxon>Betaproteobacteria</taxon>
        <taxon>Burkholderiales</taxon>
        <taxon>Alcaligenaceae</taxon>
        <taxon>Sheuella</taxon>
    </lineage>
</organism>
<evidence type="ECO:0000313" key="1">
    <source>
        <dbReference type="EMBL" id="NDY83921.1"/>
    </source>
</evidence>
<sequence>MSVNHYENFPVASILLPKKLRKAVTDIYRFARCADDLADEGDADDAHRLQSLQSYRHALYELSLPQTNRQYRDAGLGDIFDPLARTIAAHQLPLTPFLDLLSAFEQDVTQKRYADFKSLEAYCRKSANPVGRLMLHLYETTDEVSLRQSDTICTALQLINFLQDVAIDWRKKRIYLPQDDMARFGVTETTIATSDHGPVWQALMRFEVERARALLKSGIPLGLRLKGRIGVELRMIIEGGLCILNKIEAVQYDVFYRRPALQSFDWPGIIWRALLKRQK</sequence>
<dbReference type="InterPro" id="IPR033904">
    <property type="entry name" value="Trans_IPPS_HH"/>
</dbReference>
<dbReference type="SFLD" id="SFLDS00005">
    <property type="entry name" value="Isoprenoid_Synthase_Type_I"/>
    <property type="match status" value="1"/>
</dbReference>
<dbReference type="InterPro" id="IPR008949">
    <property type="entry name" value="Isoprenoid_synthase_dom_sf"/>
</dbReference>
<dbReference type="Gene3D" id="1.10.600.10">
    <property type="entry name" value="Farnesyl Diphosphate Synthase"/>
    <property type="match status" value="1"/>
</dbReference>
<gene>
    <name evidence="1" type="primary">hpnC</name>
    <name evidence="1" type="ORF">G3I67_11835</name>
</gene>
<dbReference type="InterPro" id="IPR002060">
    <property type="entry name" value="Squ/phyt_synthse"/>
</dbReference>
<accession>A0A6B2R0S7</accession>
<dbReference type="GO" id="GO:0051996">
    <property type="term" value="F:squalene synthase [NAD(P)H] activity"/>
    <property type="evidence" value="ECO:0007669"/>
    <property type="project" value="UniProtKB-EC"/>
</dbReference>